<dbReference type="RefSeq" id="WP_056875383.1">
    <property type="nucleotide sequence ID" value="NZ_JAVDXQ010000005.1"/>
</dbReference>
<feature type="compositionally biased region" description="Basic residues" evidence="1">
    <location>
        <begin position="1"/>
        <end position="14"/>
    </location>
</feature>
<keyword evidence="3" id="KW-1185">Reference proteome</keyword>
<dbReference type="Proteomes" id="UP001180536">
    <property type="component" value="Unassembled WGS sequence"/>
</dbReference>
<reference evidence="2 3" key="1">
    <citation type="submission" date="2023-07" db="EMBL/GenBank/DDBJ databases">
        <title>Sorghum-associated microbial communities from plants grown in Nebraska, USA.</title>
        <authorList>
            <person name="Schachtman D."/>
        </authorList>
    </citation>
    <scope>NUCLEOTIDE SEQUENCE [LARGE SCALE GENOMIC DNA]</scope>
    <source>
        <strain evidence="2 3">BE310</strain>
    </source>
</reference>
<gene>
    <name evidence="2" type="ORF">J2X16_003928</name>
</gene>
<comment type="caution">
    <text evidence="2">The sequence shown here is derived from an EMBL/GenBank/DDBJ whole genome shotgun (WGS) entry which is preliminary data.</text>
</comment>
<proteinExistence type="predicted"/>
<evidence type="ECO:0000313" key="3">
    <source>
        <dbReference type="Proteomes" id="UP001180536"/>
    </source>
</evidence>
<feature type="region of interest" description="Disordered" evidence="1">
    <location>
        <begin position="1"/>
        <end position="21"/>
    </location>
</feature>
<sequence>MKTKRPTAAQRRRAASMPAWTPQGVGLEPDLYAAALRYLFDRPVPEGQEQAWYWSVYEPEFEATPLEWTRIQTVLFANAGTDLSVYGDDQVGFGLDYLANNSISDVPFAAIDASVPLDEAMRMMDAMPVLWRQCFGPRLAEMNKPIGSSSGQLAHICYMWFDVWPTFWNVRSEPRWQQAVWHVLREMLAVPCREVQVAALHGIGHQLRYLNRREEIDRTVAAFIHSIDHNDKNLKNYAEAARQGMVL</sequence>
<dbReference type="EMBL" id="JAVDXQ010000005">
    <property type="protein sequence ID" value="MDR7298565.1"/>
    <property type="molecule type" value="Genomic_DNA"/>
</dbReference>
<organism evidence="2 3">
    <name type="scientific">Pelomonas aquatica</name>
    <dbReference type="NCBI Taxonomy" id="431058"/>
    <lineage>
        <taxon>Bacteria</taxon>
        <taxon>Pseudomonadati</taxon>
        <taxon>Pseudomonadota</taxon>
        <taxon>Betaproteobacteria</taxon>
        <taxon>Burkholderiales</taxon>
        <taxon>Sphaerotilaceae</taxon>
        <taxon>Roseateles</taxon>
    </lineage>
</organism>
<accession>A0ABU1ZD74</accession>
<evidence type="ECO:0000256" key="1">
    <source>
        <dbReference type="SAM" id="MobiDB-lite"/>
    </source>
</evidence>
<name>A0ABU1ZD74_9BURK</name>
<protein>
    <submittedName>
        <fullName evidence="2">Uncharacterized protein</fullName>
    </submittedName>
</protein>
<evidence type="ECO:0000313" key="2">
    <source>
        <dbReference type="EMBL" id="MDR7298565.1"/>
    </source>
</evidence>